<dbReference type="PROSITE" id="PS51677">
    <property type="entry name" value="NODB"/>
    <property type="match status" value="1"/>
</dbReference>
<evidence type="ECO:0000259" key="3">
    <source>
        <dbReference type="PROSITE" id="PS51677"/>
    </source>
</evidence>
<dbReference type="InterPro" id="IPR011330">
    <property type="entry name" value="Glyco_hydro/deAcase_b/a-brl"/>
</dbReference>
<gene>
    <name evidence="4" type="ORF">BJP51_14065</name>
</gene>
<dbReference type="InterPro" id="IPR002509">
    <property type="entry name" value="NODB_dom"/>
</dbReference>
<dbReference type="CDD" id="cd10967">
    <property type="entry name" value="CE4_GLA_like_6s"/>
    <property type="match status" value="1"/>
</dbReference>
<dbReference type="RefSeq" id="WP_036675667.1">
    <property type="nucleotide sequence ID" value="NZ_MKQM01000053.1"/>
</dbReference>
<dbReference type="GO" id="GO:0016020">
    <property type="term" value="C:membrane"/>
    <property type="evidence" value="ECO:0007669"/>
    <property type="project" value="TreeGrafter"/>
</dbReference>
<organism evidence="4 5">
    <name type="scientific">Paenibacillus odorifer</name>
    <dbReference type="NCBI Taxonomy" id="189426"/>
    <lineage>
        <taxon>Bacteria</taxon>
        <taxon>Bacillati</taxon>
        <taxon>Bacillota</taxon>
        <taxon>Bacilli</taxon>
        <taxon>Bacillales</taxon>
        <taxon>Paenibacillaceae</taxon>
        <taxon>Paenibacillus</taxon>
    </lineage>
</organism>
<dbReference type="InterPro" id="IPR050248">
    <property type="entry name" value="Polysacc_deacetylase_ArnD"/>
</dbReference>
<dbReference type="GO" id="GO:0005975">
    <property type="term" value="P:carbohydrate metabolic process"/>
    <property type="evidence" value="ECO:0007669"/>
    <property type="project" value="InterPro"/>
</dbReference>
<evidence type="ECO:0000256" key="1">
    <source>
        <dbReference type="ARBA" id="ARBA00022723"/>
    </source>
</evidence>
<keyword evidence="2" id="KW-0378">Hydrolase</keyword>
<dbReference type="GO" id="GO:0016810">
    <property type="term" value="F:hydrolase activity, acting on carbon-nitrogen (but not peptide) bonds"/>
    <property type="evidence" value="ECO:0007669"/>
    <property type="project" value="InterPro"/>
</dbReference>
<dbReference type="Gene3D" id="3.20.20.370">
    <property type="entry name" value="Glycoside hydrolase/deacetylase"/>
    <property type="match status" value="1"/>
</dbReference>
<dbReference type="GO" id="GO:0046872">
    <property type="term" value="F:metal ion binding"/>
    <property type="evidence" value="ECO:0007669"/>
    <property type="project" value="UniProtKB-KW"/>
</dbReference>
<feature type="domain" description="NodB homology" evidence="3">
    <location>
        <begin position="14"/>
        <end position="269"/>
    </location>
</feature>
<proteinExistence type="predicted"/>
<dbReference type="SUPFAM" id="SSF88713">
    <property type="entry name" value="Glycoside hydrolase/deacetylase"/>
    <property type="match status" value="1"/>
</dbReference>
<dbReference type="PANTHER" id="PTHR10587">
    <property type="entry name" value="GLYCOSYL TRANSFERASE-RELATED"/>
    <property type="match status" value="1"/>
</dbReference>
<comment type="caution">
    <text evidence="4">The sequence shown here is derived from an EMBL/GenBank/DDBJ whole genome shotgun (WGS) entry which is preliminary data.</text>
</comment>
<evidence type="ECO:0000313" key="5">
    <source>
        <dbReference type="Proteomes" id="UP000187465"/>
    </source>
</evidence>
<protein>
    <submittedName>
        <fullName evidence="4">Polysaccharide deacetylase</fullName>
    </submittedName>
</protein>
<accession>A0A1R0XDB8</accession>
<dbReference type="EMBL" id="MKQP01000015">
    <property type="protein sequence ID" value="OMD33071.1"/>
    <property type="molecule type" value="Genomic_DNA"/>
</dbReference>
<evidence type="ECO:0000256" key="2">
    <source>
        <dbReference type="ARBA" id="ARBA00022801"/>
    </source>
</evidence>
<dbReference type="Proteomes" id="UP000187465">
    <property type="component" value="Unassembled WGS sequence"/>
</dbReference>
<name>A0A1R0XDB8_9BACL</name>
<dbReference type="PANTHER" id="PTHR10587:SF133">
    <property type="entry name" value="CHITIN DEACETYLASE 1-RELATED"/>
    <property type="match status" value="1"/>
</dbReference>
<dbReference type="Pfam" id="PF01522">
    <property type="entry name" value="Polysacc_deac_1"/>
    <property type="match status" value="1"/>
</dbReference>
<dbReference type="AlphaFoldDB" id="A0A1R0XDB8"/>
<keyword evidence="1" id="KW-0479">Metal-binding</keyword>
<reference evidence="4 5" key="1">
    <citation type="submission" date="2016-10" db="EMBL/GenBank/DDBJ databases">
        <title>Paenibacillus species isolates.</title>
        <authorList>
            <person name="Beno S.M."/>
        </authorList>
    </citation>
    <scope>NUCLEOTIDE SEQUENCE [LARGE SCALE GENOMIC DNA]</scope>
    <source>
        <strain evidence="4 5">FSL H7-0604</strain>
    </source>
</reference>
<sequence length="269" mass="31118">MSIIYYCYPEGRHKALTMSYDDGRRADERLVGLFNRHGIRGTFHLNSGLLGEGDRITADEITELYQGHEVSVHTQHHPTLARCPQEQIIHEIMEDRKYFETLLQVPIRGMSYPNGSFNKEIKKLLPHLGMEYARVVQTTGGGFGLPEDWLEWRGTCHHNDHLLEHAEQFVKLHKRQYLYLMYVWGHSYEFDNDNNWELIESFSEAVGGLEEIWYATNIELVHYMKACEALIFSAARDFVYNPGAVSVWLEIDGVIIEVAGGQTVRFPEI</sequence>
<evidence type="ECO:0000313" key="4">
    <source>
        <dbReference type="EMBL" id="OMD33071.1"/>
    </source>
</evidence>